<keyword evidence="9 12" id="KW-0418">Kinase</keyword>
<dbReference type="PANTHER" id="PTHR11406">
    <property type="entry name" value="PHOSPHOGLYCERATE KINASE"/>
    <property type="match status" value="1"/>
</dbReference>
<dbReference type="InterPro" id="IPR001576">
    <property type="entry name" value="Phosphoglycerate_kinase"/>
</dbReference>
<keyword evidence="11 12" id="KW-0324">Glycolysis</keyword>
<dbReference type="InterPro" id="IPR015911">
    <property type="entry name" value="Phosphoglycerate_kinase_CS"/>
</dbReference>
<dbReference type="PIRSF" id="PIRSF000724">
    <property type="entry name" value="Pgk"/>
    <property type="match status" value="1"/>
</dbReference>
<dbReference type="SUPFAM" id="SSF53748">
    <property type="entry name" value="Phosphoglycerate kinase"/>
    <property type="match status" value="1"/>
</dbReference>
<dbReference type="FunFam" id="3.40.50.1260:FF:000006">
    <property type="entry name" value="Phosphoglycerate kinase"/>
    <property type="match status" value="1"/>
</dbReference>
<dbReference type="PROSITE" id="PS00111">
    <property type="entry name" value="PGLYCERATE_KINASE"/>
    <property type="match status" value="1"/>
</dbReference>
<evidence type="ECO:0000256" key="9">
    <source>
        <dbReference type="ARBA" id="ARBA00022777"/>
    </source>
</evidence>
<feature type="binding site" evidence="12">
    <location>
        <position position="295"/>
    </location>
    <ligand>
        <name>ATP</name>
        <dbReference type="ChEBI" id="CHEBI:30616"/>
    </ligand>
</feature>
<evidence type="ECO:0000256" key="15">
    <source>
        <dbReference type="RuleBase" id="RU000532"/>
    </source>
</evidence>
<proteinExistence type="inferred from homology"/>
<evidence type="ECO:0000256" key="6">
    <source>
        <dbReference type="ARBA" id="ARBA00016471"/>
    </source>
</evidence>
<gene>
    <name evidence="12" type="primary">pgk</name>
    <name evidence="16" type="ORF">ISALK_11900</name>
</gene>
<accession>A0AA43XLX7</accession>
<dbReference type="PANTHER" id="PTHR11406:SF23">
    <property type="entry name" value="PHOSPHOGLYCERATE KINASE 1, CHLOROPLASTIC-RELATED"/>
    <property type="match status" value="1"/>
</dbReference>
<feature type="binding site" evidence="13">
    <location>
        <position position="121"/>
    </location>
    <ligand>
        <name>(2R)-3-phosphoglycerate</name>
        <dbReference type="ChEBI" id="CHEBI:58272"/>
    </ligand>
</feature>
<dbReference type="GO" id="GO:0005524">
    <property type="term" value="F:ATP binding"/>
    <property type="evidence" value="ECO:0007669"/>
    <property type="project" value="UniProtKB-KW"/>
</dbReference>
<dbReference type="HAMAP" id="MF_00145">
    <property type="entry name" value="Phosphoglyc_kinase"/>
    <property type="match status" value="1"/>
</dbReference>
<reference evidence="16 17" key="1">
    <citation type="submission" date="2019-04" db="EMBL/GenBank/DDBJ databases">
        <title>Isachenkonia alkalipeptolytica gen. nov. sp. nov. a new anaerobic, alkiliphilic organothrophic bacterium capable to reduce synthesized ferrihydrite isolated from a soda lake.</title>
        <authorList>
            <person name="Toshchakov S.V."/>
            <person name="Zavarzina D.G."/>
            <person name="Zhilina T.N."/>
            <person name="Kostrikina N.A."/>
            <person name="Kublanov I.V."/>
        </authorList>
    </citation>
    <scope>NUCLEOTIDE SEQUENCE [LARGE SCALE GENOMIC DNA]</scope>
    <source>
        <strain evidence="16 17">Z-1701</strain>
    </source>
</reference>
<protein>
    <recommendedName>
        <fullName evidence="6 12">Phosphoglycerate kinase</fullName>
        <ecNumber evidence="5 12">2.7.2.3</ecNumber>
    </recommendedName>
</protein>
<feature type="binding site" evidence="12">
    <location>
        <position position="37"/>
    </location>
    <ligand>
        <name>substrate</name>
    </ligand>
</feature>
<dbReference type="GO" id="GO:0006096">
    <property type="term" value="P:glycolytic process"/>
    <property type="evidence" value="ECO:0007669"/>
    <property type="project" value="UniProtKB-UniRule"/>
</dbReference>
<evidence type="ECO:0000256" key="10">
    <source>
        <dbReference type="ARBA" id="ARBA00022840"/>
    </source>
</evidence>
<feature type="binding site" evidence="13">
    <location>
        <position position="37"/>
    </location>
    <ligand>
        <name>(2R)-3-phosphoglycerate</name>
        <dbReference type="ChEBI" id="CHEBI:58272"/>
    </ligand>
</feature>
<feature type="binding site" evidence="13">
    <location>
        <position position="154"/>
    </location>
    <ligand>
        <name>(2R)-3-phosphoglycerate</name>
        <dbReference type="ChEBI" id="CHEBI:58272"/>
    </ligand>
</feature>
<dbReference type="EC" id="2.7.2.3" evidence="5 12"/>
<keyword evidence="17" id="KW-1185">Reference proteome</keyword>
<evidence type="ECO:0000256" key="5">
    <source>
        <dbReference type="ARBA" id="ARBA00013061"/>
    </source>
</evidence>
<keyword evidence="7 12" id="KW-0808">Transferase</keyword>
<evidence type="ECO:0000256" key="3">
    <source>
        <dbReference type="ARBA" id="ARBA00008982"/>
    </source>
</evidence>
<dbReference type="Pfam" id="PF00162">
    <property type="entry name" value="PGK"/>
    <property type="match status" value="1"/>
</dbReference>
<dbReference type="GO" id="GO:0005829">
    <property type="term" value="C:cytosol"/>
    <property type="evidence" value="ECO:0007669"/>
    <property type="project" value="TreeGrafter"/>
</dbReference>
<sequence length="396" mass="43055">MNKKTIKDLKVKDKTVLVRCDFNVPQDKEGNITDDRRIKGALNTIQNLKKEGAKVLLISHLGRPKGKPDDKLSLKPVADRLKELLGAEVKFFQDEAVISEKTKSEVSTMKAGDIGLLENIRFRKEETDNDDGFAKELSSLGDLYVNDAFGTSHRAHASNFGLAKNLPSAVGFLVEKELEFFTKTLENPKRPFVAIVGGAKVSDKIGVINNLLGKVDQLIIGGGMAYTFLKAKGYDVGKSLLEEDKIILAKELMQKAKSEGVDLILPVDTIVAREFDNDAEHWTVEVESIPEDTMGLDIGKASIELFDDTIQKASTIIWNGPMGVFEMSSFEKGTKAMAKSLSNSHGVTIIGGGDSAAAVEKFGFADQMNHISTGGGASLELLEGKILPGIDSIEDR</sequence>
<evidence type="ECO:0000256" key="7">
    <source>
        <dbReference type="ARBA" id="ARBA00022679"/>
    </source>
</evidence>
<evidence type="ECO:0000256" key="12">
    <source>
        <dbReference type="HAMAP-Rule" id="MF_00145"/>
    </source>
</evidence>
<feature type="binding site" evidence="12 13">
    <location>
        <begin position="60"/>
        <end position="63"/>
    </location>
    <ligand>
        <name>substrate</name>
    </ligand>
</feature>
<evidence type="ECO:0000256" key="11">
    <source>
        <dbReference type="ARBA" id="ARBA00023152"/>
    </source>
</evidence>
<evidence type="ECO:0000256" key="2">
    <source>
        <dbReference type="ARBA" id="ARBA00004838"/>
    </source>
</evidence>
<dbReference type="FunFam" id="3.40.50.1260:FF:000003">
    <property type="entry name" value="Phosphoglycerate kinase"/>
    <property type="match status" value="1"/>
</dbReference>
<keyword evidence="12" id="KW-0963">Cytoplasm</keyword>
<evidence type="ECO:0000256" key="8">
    <source>
        <dbReference type="ARBA" id="ARBA00022741"/>
    </source>
</evidence>
<dbReference type="GO" id="GO:0043531">
    <property type="term" value="F:ADP binding"/>
    <property type="evidence" value="ECO:0007669"/>
    <property type="project" value="TreeGrafter"/>
</dbReference>
<evidence type="ECO:0000256" key="4">
    <source>
        <dbReference type="ARBA" id="ARBA00011245"/>
    </source>
</evidence>
<dbReference type="AlphaFoldDB" id="A0AA43XLX7"/>
<evidence type="ECO:0000256" key="13">
    <source>
        <dbReference type="PIRSR" id="PIRSR000724-1"/>
    </source>
</evidence>
<name>A0AA43XLX7_9CLOT</name>
<evidence type="ECO:0000313" key="17">
    <source>
        <dbReference type="Proteomes" id="UP000449710"/>
    </source>
</evidence>
<keyword evidence="8 12" id="KW-0547">Nucleotide-binding</keyword>
<dbReference type="Proteomes" id="UP000449710">
    <property type="component" value="Unassembled WGS sequence"/>
</dbReference>
<evidence type="ECO:0000256" key="14">
    <source>
        <dbReference type="PIRSR" id="PIRSR000724-2"/>
    </source>
</evidence>
<comment type="subunit">
    <text evidence="4 12">Monomer.</text>
</comment>
<dbReference type="CDD" id="cd00318">
    <property type="entry name" value="Phosphoglycerate_kinase"/>
    <property type="match status" value="1"/>
</dbReference>
<comment type="subcellular location">
    <subcellularLocation>
        <location evidence="12">Cytoplasm</location>
    </subcellularLocation>
</comment>
<feature type="binding site" evidence="12">
    <location>
        <position position="121"/>
    </location>
    <ligand>
        <name>substrate</name>
    </ligand>
</feature>
<feature type="binding site" evidence="12 13">
    <location>
        <begin position="21"/>
        <end position="23"/>
    </location>
    <ligand>
        <name>substrate</name>
    </ligand>
</feature>
<comment type="pathway">
    <text evidence="2 12">Carbohydrate degradation; glycolysis; pyruvate from D-glyceraldehyde 3-phosphate: step 2/5.</text>
</comment>
<evidence type="ECO:0000256" key="1">
    <source>
        <dbReference type="ARBA" id="ARBA00000642"/>
    </source>
</evidence>
<comment type="catalytic activity">
    <reaction evidence="1 12 15">
        <text>(2R)-3-phosphoglycerate + ATP = (2R)-3-phospho-glyceroyl phosphate + ADP</text>
        <dbReference type="Rhea" id="RHEA:14801"/>
        <dbReference type="ChEBI" id="CHEBI:30616"/>
        <dbReference type="ChEBI" id="CHEBI:57604"/>
        <dbReference type="ChEBI" id="CHEBI:58272"/>
        <dbReference type="ChEBI" id="CHEBI:456216"/>
        <dbReference type="EC" id="2.7.2.3"/>
    </reaction>
</comment>
<dbReference type="InterPro" id="IPR036043">
    <property type="entry name" value="Phosphoglycerate_kinase_sf"/>
</dbReference>
<organism evidence="16 17">
    <name type="scientific">Isachenkonia alkalipeptolytica</name>
    <dbReference type="NCBI Taxonomy" id="2565777"/>
    <lineage>
        <taxon>Bacteria</taxon>
        <taxon>Bacillati</taxon>
        <taxon>Bacillota</taxon>
        <taxon>Clostridia</taxon>
        <taxon>Eubacteriales</taxon>
        <taxon>Clostridiaceae</taxon>
        <taxon>Isachenkonia</taxon>
    </lineage>
</organism>
<comment type="similarity">
    <text evidence="3 12 15">Belongs to the phosphoglycerate kinase family.</text>
</comment>
<evidence type="ECO:0000313" key="16">
    <source>
        <dbReference type="EMBL" id="NBG89193.1"/>
    </source>
</evidence>
<feature type="binding site" evidence="12 14">
    <location>
        <begin position="352"/>
        <end position="355"/>
    </location>
    <ligand>
        <name>ATP</name>
        <dbReference type="ChEBI" id="CHEBI:30616"/>
    </ligand>
</feature>
<dbReference type="PRINTS" id="PR00477">
    <property type="entry name" value="PHGLYCKINASE"/>
</dbReference>
<dbReference type="RefSeq" id="WP_160722610.1">
    <property type="nucleotide sequence ID" value="NZ_SUMG01000018.1"/>
</dbReference>
<dbReference type="GO" id="GO:0006094">
    <property type="term" value="P:gluconeogenesis"/>
    <property type="evidence" value="ECO:0007669"/>
    <property type="project" value="TreeGrafter"/>
</dbReference>
<dbReference type="InterPro" id="IPR015824">
    <property type="entry name" value="Phosphoglycerate_kinase_N"/>
</dbReference>
<feature type="binding site" evidence="12">
    <location>
        <position position="154"/>
    </location>
    <ligand>
        <name>substrate</name>
    </ligand>
</feature>
<feature type="binding site" evidence="12 14">
    <location>
        <position position="326"/>
    </location>
    <ligand>
        <name>ATP</name>
        <dbReference type="ChEBI" id="CHEBI:30616"/>
    </ligand>
</feature>
<dbReference type="Gene3D" id="3.40.50.1260">
    <property type="entry name" value="Phosphoglycerate kinase, N-terminal domain"/>
    <property type="match status" value="2"/>
</dbReference>
<dbReference type="EMBL" id="SUMG01000018">
    <property type="protein sequence ID" value="NBG89193.1"/>
    <property type="molecule type" value="Genomic_DNA"/>
</dbReference>
<dbReference type="GO" id="GO:0004618">
    <property type="term" value="F:phosphoglycerate kinase activity"/>
    <property type="evidence" value="ECO:0007669"/>
    <property type="project" value="UniProtKB-UniRule"/>
</dbReference>
<keyword evidence="10 12" id="KW-0067">ATP-binding</keyword>
<feature type="binding site" evidence="12 14">
    <location>
        <position position="204"/>
    </location>
    <ligand>
        <name>ATP</name>
        <dbReference type="ChEBI" id="CHEBI:30616"/>
    </ligand>
</feature>
<comment type="caution">
    <text evidence="16">The sequence shown here is derived from an EMBL/GenBank/DDBJ whole genome shotgun (WGS) entry which is preliminary data.</text>
</comment>